<proteinExistence type="predicted"/>
<comment type="caution">
    <text evidence="1">The sequence shown here is derived from an EMBL/GenBank/DDBJ whole genome shotgun (WGS) entry which is preliminary data.</text>
</comment>
<dbReference type="InterPro" id="IPR032710">
    <property type="entry name" value="NTF2-like_dom_sf"/>
</dbReference>
<accession>A0AAD6UV79</accession>
<organism evidence="1 2">
    <name type="scientific">Mycena pura</name>
    <dbReference type="NCBI Taxonomy" id="153505"/>
    <lineage>
        <taxon>Eukaryota</taxon>
        <taxon>Fungi</taxon>
        <taxon>Dikarya</taxon>
        <taxon>Basidiomycota</taxon>
        <taxon>Agaricomycotina</taxon>
        <taxon>Agaricomycetes</taxon>
        <taxon>Agaricomycetidae</taxon>
        <taxon>Agaricales</taxon>
        <taxon>Marasmiineae</taxon>
        <taxon>Mycenaceae</taxon>
        <taxon>Mycena</taxon>
    </lineage>
</organism>
<dbReference type="EMBL" id="JARJCW010000112">
    <property type="protein sequence ID" value="KAJ7193093.1"/>
    <property type="molecule type" value="Genomic_DNA"/>
</dbReference>
<dbReference type="SUPFAM" id="SSF54427">
    <property type="entry name" value="NTF2-like"/>
    <property type="match status" value="1"/>
</dbReference>
<evidence type="ECO:0000313" key="2">
    <source>
        <dbReference type="Proteomes" id="UP001219525"/>
    </source>
</evidence>
<keyword evidence="2" id="KW-1185">Reference proteome</keyword>
<dbReference type="Proteomes" id="UP001219525">
    <property type="component" value="Unassembled WGS sequence"/>
</dbReference>
<evidence type="ECO:0008006" key="3">
    <source>
        <dbReference type="Google" id="ProtNLM"/>
    </source>
</evidence>
<evidence type="ECO:0000313" key="1">
    <source>
        <dbReference type="EMBL" id="KAJ7193093.1"/>
    </source>
</evidence>
<gene>
    <name evidence="1" type="ORF">GGX14DRAFT_479103</name>
</gene>
<reference evidence="1" key="1">
    <citation type="submission" date="2023-03" db="EMBL/GenBank/DDBJ databases">
        <title>Massive genome expansion in bonnet fungi (Mycena s.s.) driven by repeated elements and novel gene families across ecological guilds.</title>
        <authorList>
            <consortium name="Lawrence Berkeley National Laboratory"/>
            <person name="Harder C.B."/>
            <person name="Miyauchi S."/>
            <person name="Viragh M."/>
            <person name="Kuo A."/>
            <person name="Thoen E."/>
            <person name="Andreopoulos B."/>
            <person name="Lu D."/>
            <person name="Skrede I."/>
            <person name="Drula E."/>
            <person name="Henrissat B."/>
            <person name="Morin E."/>
            <person name="Kohler A."/>
            <person name="Barry K."/>
            <person name="LaButti K."/>
            <person name="Morin E."/>
            <person name="Salamov A."/>
            <person name="Lipzen A."/>
            <person name="Mereny Z."/>
            <person name="Hegedus B."/>
            <person name="Baldrian P."/>
            <person name="Stursova M."/>
            <person name="Weitz H."/>
            <person name="Taylor A."/>
            <person name="Grigoriev I.V."/>
            <person name="Nagy L.G."/>
            <person name="Martin F."/>
            <person name="Kauserud H."/>
        </authorList>
    </citation>
    <scope>NUCLEOTIDE SEQUENCE</scope>
    <source>
        <strain evidence="1">9144</strain>
    </source>
</reference>
<name>A0AAD6UV79_9AGAR</name>
<dbReference type="AlphaFoldDB" id="A0AAD6UV79"/>
<protein>
    <recommendedName>
        <fullName evidence="3">DUF4440 domain-containing protein</fullName>
    </recommendedName>
</protein>
<dbReference type="Gene3D" id="3.10.450.50">
    <property type="match status" value="1"/>
</dbReference>
<sequence length="139" mass="15045">MPAHIVDTTGLSADERAVLAVAEAFLRGIGARDPELMRAQILPDGGATLLRDGTPIYTTLAGVIARIPFDHPKEISEVISAQPTILVDRNIAMAWTPYEFYIDGKMTHSGTDIWSFAKQDGRWLVSGVADNAHKPSGCQ</sequence>